<dbReference type="Pfam" id="PF00076">
    <property type="entry name" value="RRM_1"/>
    <property type="match status" value="1"/>
</dbReference>
<feature type="domain" description="RRM" evidence="4">
    <location>
        <begin position="50"/>
        <end position="144"/>
    </location>
</feature>
<feature type="compositionally biased region" description="Basic and acidic residues" evidence="3">
    <location>
        <begin position="226"/>
        <end position="240"/>
    </location>
</feature>
<dbReference type="CDD" id="cd12394">
    <property type="entry name" value="RRM1_RBM34"/>
    <property type="match status" value="1"/>
</dbReference>
<dbReference type="CDD" id="cd12395">
    <property type="entry name" value="RRM2_RBM34"/>
    <property type="match status" value="1"/>
</dbReference>
<dbReference type="SMART" id="SM00360">
    <property type="entry name" value="RRM"/>
    <property type="match status" value="2"/>
</dbReference>
<comment type="caution">
    <text evidence="5">The sequence shown here is derived from an EMBL/GenBank/DDBJ whole genome shotgun (WGS) entry which is preliminary data.</text>
</comment>
<dbReference type="InterPro" id="IPR012677">
    <property type="entry name" value="Nucleotide-bd_a/b_plait_sf"/>
</dbReference>
<evidence type="ECO:0000313" key="5">
    <source>
        <dbReference type="EMBL" id="CAG9333944.1"/>
    </source>
</evidence>
<dbReference type="InterPro" id="IPR034221">
    <property type="entry name" value="RBM34_RRM2"/>
</dbReference>
<feature type="domain" description="RRM" evidence="4">
    <location>
        <begin position="151"/>
        <end position="228"/>
    </location>
</feature>
<protein>
    <recommendedName>
        <fullName evidence="4">RRM domain-containing protein</fullName>
    </recommendedName>
</protein>
<dbReference type="InterPro" id="IPR000504">
    <property type="entry name" value="RRM_dom"/>
</dbReference>
<keyword evidence="6" id="KW-1185">Reference proteome</keyword>
<feature type="region of interest" description="Disordered" evidence="3">
    <location>
        <begin position="269"/>
        <end position="323"/>
    </location>
</feature>
<evidence type="ECO:0000313" key="6">
    <source>
        <dbReference type="Proteomes" id="UP001162131"/>
    </source>
</evidence>
<feature type="region of interest" description="Disordered" evidence="3">
    <location>
        <begin position="221"/>
        <end position="252"/>
    </location>
</feature>
<feature type="region of interest" description="Disordered" evidence="3">
    <location>
        <begin position="1"/>
        <end position="47"/>
    </location>
</feature>
<evidence type="ECO:0000256" key="2">
    <source>
        <dbReference type="PROSITE-ProRule" id="PRU00176"/>
    </source>
</evidence>
<dbReference type="EMBL" id="CAJZBQ010000057">
    <property type="protein sequence ID" value="CAG9333944.1"/>
    <property type="molecule type" value="Genomic_DNA"/>
</dbReference>
<dbReference type="Gene3D" id="3.30.70.330">
    <property type="match status" value="2"/>
</dbReference>
<evidence type="ECO:0000256" key="1">
    <source>
        <dbReference type="ARBA" id="ARBA00022884"/>
    </source>
</evidence>
<dbReference type="InterPro" id="IPR050886">
    <property type="entry name" value="RNA-binding_reg"/>
</dbReference>
<accession>A0AAU9K8H1</accession>
<feature type="compositionally biased region" description="Basic and acidic residues" evidence="3">
    <location>
        <begin position="284"/>
        <end position="314"/>
    </location>
</feature>
<evidence type="ECO:0000259" key="4">
    <source>
        <dbReference type="PROSITE" id="PS50102"/>
    </source>
</evidence>
<dbReference type="InterPro" id="IPR035979">
    <property type="entry name" value="RBD_domain_sf"/>
</dbReference>
<dbReference type="GO" id="GO:0003723">
    <property type="term" value="F:RNA binding"/>
    <property type="evidence" value="ECO:0007669"/>
    <property type="project" value="UniProtKB-UniRule"/>
</dbReference>
<organism evidence="5 6">
    <name type="scientific">Blepharisma stoltei</name>
    <dbReference type="NCBI Taxonomy" id="1481888"/>
    <lineage>
        <taxon>Eukaryota</taxon>
        <taxon>Sar</taxon>
        <taxon>Alveolata</taxon>
        <taxon>Ciliophora</taxon>
        <taxon>Postciliodesmatophora</taxon>
        <taxon>Heterotrichea</taxon>
        <taxon>Heterotrichida</taxon>
        <taxon>Blepharismidae</taxon>
        <taxon>Blepharisma</taxon>
    </lineage>
</organism>
<gene>
    <name evidence="5" type="ORF">BSTOLATCC_MIC59753</name>
</gene>
<sequence>MTELSKLFGSDKSSDLFSGTPFEPPKPIKPIIPEETPEAPQKDEKSREDRLIFVGNVDISTKKKQIKKLFGQYGEIEKVWERSVPVERGKLPIKAAVALKMYKDGASACNFYVLYKNPEDAKQSLDLNGQDFKGSHLRVDFAEKPKKEIKNSIFIGNLAFDTKDEELWEEFKEFGEIDYVRIIRDHATHMGKGFAYVAFKEKDSAVRALSKNNAEFKGRSLRVHKAKSDKQLEKDKEKPKNMGAMRFRNKSKELKNAYELPEEYKMQENVQIMEGRPKNRKKNAKPDYTVKKKMKKEQNKLKEKIKKRKEDSKPTKKSKKDKS</sequence>
<dbReference type="PROSITE" id="PS50102">
    <property type="entry name" value="RRM"/>
    <property type="match status" value="2"/>
</dbReference>
<keyword evidence="1 2" id="KW-0694">RNA-binding</keyword>
<dbReference type="Proteomes" id="UP001162131">
    <property type="component" value="Unassembled WGS sequence"/>
</dbReference>
<evidence type="ECO:0000256" key="3">
    <source>
        <dbReference type="SAM" id="MobiDB-lite"/>
    </source>
</evidence>
<reference evidence="5" key="1">
    <citation type="submission" date="2021-09" db="EMBL/GenBank/DDBJ databases">
        <authorList>
            <consortium name="AG Swart"/>
            <person name="Singh M."/>
            <person name="Singh A."/>
            <person name="Seah K."/>
            <person name="Emmerich C."/>
        </authorList>
    </citation>
    <scope>NUCLEOTIDE SEQUENCE</scope>
    <source>
        <strain evidence="5">ATCC30299</strain>
    </source>
</reference>
<dbReference type="SUPFAM" id="SSF54928">
    <property type="entry name" value="RNA-binding domain, RBD"/>
    <property type="match status" value="2"/>
</dbReference>
<dbReference type="PANTHER" id="PTHR48024:SF56">
    <property type="entry name" value="HETEROGENEOUS NUCLEAR RIBONUCLEOPROTEIN A0"/>
    <property type="match status" value="1"/>
</dbReference>
<name>A0AAU9K8H1_9CILI</name>
<dbReference type="PANTHER" id="PTHR48024">
    <property type="entry name" value="GEO13361P1-RELATED"/>
    <property type="match status" value="1"/>
</dbReference>
<proteinExistence type="predicted"/>
<dbReference type="GO" id="GO:0005634">
    <property type="term" value="C:nucleus"/>
    <property type="evidence" value="ECO:0007669"/>
    <property type="project" value="TreeGrafter"/>
</dbReference>
<dbReference type="AlphaFoldDB" id="A0AAU9K8H1"/>